<dbReference type="Proteomes" id="UP000268094">
    <property type="component" value="Unassembled WGS sequence"/>
</dbReference>
<organism evidence="1 2">
    <name type="scientific">Corallococcus terminator</name>
    <dbReference type="NCBI Taxonomy" id="2316733"/>
    <lineage>
        <taxon>Bacteria</taxon>
        <taxon>Pseudomonadati</taxon>
        <taxon>Myxococcota</taxon>
        <taxon>Myxococcia</taxon>
        <taxon>Myxococcales</taxon>
        <taxon>Cystobacterineae</taxon>
        <taxon>Myxococcaceae</taxon>
        <taxon>Corallococcus</taxon>
    </lineage>
</organism>
<comment type="caution">
    <text evidence="1">The sequence shown here is derived from an EMBL/GenBank/DDBJ whole genome shotgun (WGS) entry which is preliminary data.</text>
</comment>
<name>A0A3A8HDN0_9BACT</name>
<protein>
    <submittedName>
        <fullName evidence="1">Uncharacterized protein</fullName>
    </submittedName>
</protein>
<evidence type="ECO:0000313" key="1">
    <source>
        <dbReference type="EMBL" id="RKG68416.1"/>
    </source>
</evidence>
<evidence type="ECO:0000313" key="2">
    <source>
        <dbReference type="Proteomes" id="UP000268094"/>
    </source>
</evidence>
<reference evidence="2" key="1">
    <citation type="submission" date="2018-09" db="EMBL/GenBank/DDBJ databases">
        <authorList>
            <person name="Livingstone P.G."/>
            <person name="Whitworth D.E."/>
        </authorList>
    </citation>
    <scope>NUCLEOTIDE SEQUENCE [LARGE SCALE GENOMIC DNA]</scope>
    <source>
        <strain evidence="2">CA054A</strain>
    </source>
</reference>
<accession>A0A3A8HDN0</accession>
<sequence>MRAAGRSSARLLLFRHPMTTTARQQLAARLGQAEAALQKAMREMDGSPAARTRLADSRSEYRAAEREALLVLGALEALAVVDALASPQ</sequence>
<keyword evidence="2" id="KW-1185">Reference proteome</keyword>
<dbReference type="AlphaFoldDB" id="A0A3A8HDN0"/>
<dbReference type="EMBL" id="RAVZ01000607">
    <property type="protein sequence ID" value="RKG68416.1"/>
    <property type="molecule type" value="Genomic_DNA"/>
</dbReference>
<proteinExistence type="predicted"/>
<gene>
    <name evidence="1" type="ORF">D7V88_40680</name>
</gene>